<dbReference type="RefSeq" id="WP_106707443.1">
    <property type="nucleotide sequence ID" value="NZ_PXXU01000036.1"/>
</dbReference>
<name>A0A2P7NTK2_9PROT</name>
<feature type="transmembrane region" description="Helical" evidence="2">
    <location>
        <begin position="42"/>
        <end position="61"/>
    </location>
</feature>
<gene>
    <name evidence="4" type="ORF">C7H79_11660</name>
</gene>
<evidence type="ECO:0000313" key="4">
    <source>
        <dbReference type="EMBL" id="PSJ16803.1"/>
    </source>
</evidence>
<protein>
    <submittedName>
        <fullName evidence="4">DUF2914 domain-containing protein</fullName>
    </submittedName>
</protein>
<reference evidence="4 5" key="1">
    <citation type="submission" date="2018-03" db="EMBL/GenBank/DDBJ databases">
        <title>Draft genome of Nitrosomonas supralitoralis APG5.</title>
        <authorList>
            <person name="Urakawa H."/>
            <person name="Lopez J.V."/>
        </authorList>
    </citation>
    <scope>NUCLEOTIDE SEQUENCE [LARGE SCALE GENOMIC DNA]</scope>
    <source>
        <strain evidence="4 5">APG5</strain>
    </source>
</reference>
<feature type="compositionally biased region" description="Polar residues" evidence="1">
    <location>
        <begin position="140"/>
        <end position="161"/>
    </location>
</feature>
<keyword evidence="2" id="KW-0472">Membrane</keyword>
<dbReference type="EMBL" id="PXXU01000036">
    <property type="protein sequence ID" value="PSJ16803.1"/>
    <property type="molecule type" value="Genomic_DNA"/>
</dbReference>
<keyword evidence="2" id="KW-0812">Transmembrane</keyword>
<dbReference type="Pfam" id="PF11141">
    <property type="entry name" value="DUF2914"/>
    <property type="match status" value="1"/>
</dbReference>
<evidence type="ECO:0000313" key="5">
    <source>
        <dbReference type="Proteomes" id="UP000241912"/>
    </source>
</evidence>
<proteinExistence type="predicted"/>
<evidence type="ECO:0000259" key="3">
    <source>
        <dbReference type="Pfam" id="PF11141"/>
    </source>
</evidence>
<feature type="region of interest" description="Disordered" evidence="1">
    <location>
        <begin position="135"/>
        <end position="169"/>
    </location>
</feature>
<dbReference type="InterPro" id="IPR022606">
    <property type="entry name" value="DUF2914"/>
</dbReference>
<comment type="caution">
    <text evidence="4">The sequence shown here is derived from an EMBL/GenBank/DDBJ whole genome shotgun (WGS) entry which is preliminary data.</text>
</comment>
<dbReference type="Proteomes" id="UP000241912">
    <property type="component" value="Unassembled WGS sequence"/>
</dbReference>
<evidence type="ECO:0000256" key="1">
    <source>
        <dbReference type="SAM" id="MobiDB-lite"/>
    </source>
</evidence>
<keyword evidence="2" id="KW-1133">Transmembrane helix</keyword>
<dbReference type="AlphaFoldDB" id="A0A2P7NTK2"/>
<organism evidence="4 5">
    <name type="scientific">Nitrosomonas supralitoralis</name>
    <dbReference type="NCBI Taxonomy" id="2116706"/>
    <lineage>
        <taxon>Bacteria</taxon>
        <taxon>Pseudomonadati</taxon>
        <taxon>Pseudomonadota</taxon>
        <taxon>Betaproteobacteria</taxon>
        <taxon>Nitrosomonadales</taxon>
        <taxon>Nitrosomonadaceae</taxon>
        <taxon>Nitrosomonas</taxon>
    </lineage>
</organism>
<accession>A0A2P7NTK2</accession>
<dbReference type="OrthoDB" id="8547710at2"/>
<sequence>MGNNNNTLKIRIQIQQEPPQAIEEIYPEPEIIYEESLDWKKISIAALALLTIIILIGYLIFGSESTEKPINDSIISAPENTLPPEKLEMELDTRNESTDAQLNASIATRHDAQSITAQSHSNGIKPRTVIVPARKPEANSIPSVTNQSSASDRNIPKTASKTKPHQAEDHPEVLRALLTHSIKAREPVDSIDTIQLQPGENRPIHFYLQLKNLQGEKIRVDWYFNNELDSQLYLQVHNNNWRTHATKQLDHERIGSWRVELIDGSGNQLAIRDFTVTQN</sequence>
<keyword evidence="5" id="KW-1185">Reference proteome</keyword>
<feature type="domain" description="DUF2914" evidence="3">
    <location>
        <begin position="216"/>
        <end position="276"/>
    </location>
</feature>
<evidence type="ECO:0000256" key="2">
    <source>
        <dbReference type="SAM" id="Phobius"/>
    </source>
</evidence>